<dbReference type="PIRSF" id="PIRSF036881">
    <property type="entry name" value="PAT"/>
    <property type="match status" value="1"/>
</dbReference>
<dbReference type="Pfam" id="PF03036">
    <property type="entry name" value="Perilipin"/>
    <property type="match status" value="1"/>
</dbReference>
<feature type="region of interest" description="Disordered" evidence="5">
    <location>
        <begin position="1"/>
        <end position="37"/>
    </location>
</feature>
<dbReference type="SUPFAM" id="SSF109775">
    <property type="entry name" value="Mannose-6-phosphate receptor binding protein 1 (Tip47), C-terminal domain"/>
    <property type="match status" value="1"/>
</dbReference>
<evidence type="ECO:0000313" key="7">
    <source>
        <dbReference type="RefSeq" id="XP_015278300.1"/>
    </source>
</evidence>
<evidence type="ECO:0000256" key="3">
    <source>
        <dbReference type="ARBA" id="ARBA00022677"/>
    </source>
</evidence>
<feature type="compositionally biased region" description="Low complexity" evidence="5">
    <location>
        <begin position="20"/>
        <end position="30"/>
    </location>
</feature>
<dbReference type="Gene3D" id="3.30.720.170">
    <property type="entry name" value="Perilipin, alpha-beta domain"/>
    <property type="match status" value="1"/>
</dbReference>
<keyword evidence="6" id="KW-1185">Reference proteome</keyword>
<comment type="subcellular location">
    <subcellularLocation>
        <location evidence="1">Lipid droplet</location>
    </subcellularLocation>
</comment>
<evidence type="ECO:0000256" key="4">
    <source>
        <dbReference type="PIRNR" id="PIRNR036881"/>
    </source>
</evidence>
<feature type="compositionally biased region" description="Polar residues" evidence="5">
    <location>
        <begin position="1"/>
        <end position="19"/>
    </location>
</feature>
<dbReference type="Proteomes" id="UP000694871">
    <property type="component" value="Unplaced"/>
</dbReference>
<evidence type="ECO:0000313" key="6">
    <source>
        <dbReference type="Proteomes" id="UP000694871"/>
    </source>
</evidence>
<name>A0ABM1KX63_GEKJA</name>
<evidence type="ECO:0000256" key="2">
    <source>
        <dbReference type="ARBA" id="ARBA00006311"/>
    </source>
</evidence>
<dbReference type="InterPro" id="IPR004279">
    <property type="entry name" value="Perilipin"/>
</dbReference>
<dbReference type="Gene3D" id="1.20.120.340">
    <property type="entry name" value="Flagellar protein FliS"/>
    <property type="match status" value="1"/>
</dbReference>
<gene>
    <name evidence="7" type="primary">LOC107120168</name>
</gene>
<comment type="similarity">
    <text evidence="2 4">Belongs to the perilipin family.</text>
</comment>
<dbReference type="GeneID" id="107120168"/>
<organism evidence="6 7">
    <name type="scientific">Gekko japonicus</name>
    <name type="common">Schlegel's Japanese gecko</name>
    <dbReference type="NCBI Taxonomy" id="146911"/>
    <lineage>
        <taxon>Eukaryota</taxon>
        <taxon>Metazoa</taxon>
        <taxon>Chordata</taxon>
        <taxon>Craniata</taxon>
        <taxon>Vertebrata</taxon>
        <taxon>Euteleostomi</taxon>
        <taxon>Lepidosauria</taxon>
        <taxon>Squamata</taxon>
        <taxon>Bifurcata</taxon>
        <taxon>Gekkota</taxon>
        <taxon>Gekkonidae</taxon>
        <taxon>Gekkoninae</taxon>
        <taxon>Gekko</taxon>
    </lineage>
</organism>
<keyword evidence="3" id="KW-0551">Lipid droplet</keyword>
<proteinExistence type="inferred from homology"/>
<evidence type="ECO:0000256" key="5">
    <source>
        <dbReference type="SAM" id="MobiDB-lite"/>
    </source>
</evidence>
<evidence type="ECO:0000256" key="1">
    <source>
        <dbReference type="ARBA" id="ARBA00004502"/>
    </source>
</evidence>
<dbReference type="RefSeq" id="XP_015278300.1">
    <property type="nucleotide sequence ID" value="XM_015422814.1"/>
</dbReference>
<dbReference type="PANTHER" id="PTHR14024">
    <property type="entry name" value="PERILIPIN"/>
    <property type="match status" value="1"/>
</dbReference>
<accession>A0ABM1KX63</accession>
<protein>
    <recommendedName>
        <fullName evidence="4">Perilipin</fullName>
    </recommendedName>
</protein>
<dbReference type="PANTHER" id="PTHR14024:SF51">
    <property type="entry name" value="PERILIPIN-RELATED"/>
    <property type="match status" value="1"/>
</dbReference>
<sequence length="349" mass="38952">MVEWSQKSTVRVVTSKATMSTPEPTTTSSETSEESLQDENVLKRVGSLPLVTSICDLVSANYTSIKRKNSCLQSVCNGAEKGVKSLTGVAVVSDTKELVNSTVTDVKNTVIGRLSGMVYRTKDAVHGSVKTTTSLVTSSMSMVMGTKMGQMAMNGVDAMLEKSHAFVDHYLLVTDDVMGELQACCDDGETAPLQQEQTQLVAHEGYLACLISLLKKLHCYVSQQSQRHTRHASQSLQRVLESQYLEWKAWLVALYYTITLPLRTVYLIVLFTIEELSSKIQESVSQTPYVFEDLRLALTTLECLHDLCRRILARVWRKMLEEENLNALVGYIRNILPFCFLASHCKCRT</sequence>
<reference evidence="7" key="1">
    <citation type="submission" date="2025-08" db="UniProtKB">
        <authorList>
            <consortium name="RefSeq"/>
        </authorList>
    </citation>
    <scope>IDENTIFICATION</scope>
</reference>